<keyword evidence="3" id="KW-1185">Reference proteome</keyword>
<protein>
    <submittedName>
        <fullName evidence="2">Putative carboxymuconolactone decarboxylase</fullName>
    </submittedName>
</protein>
<organism evidence="2 3">
    <name type="scientific">Blastococcus saxobsidens (strain DD2)</name>
    <dbReference type="NCBI Taxonomy" id="1146883"/>
    <lineage>
        <taxon>Bacteria</taxon>
        <taxon>Bacillati</taxon>
        <taxon>Actinomycetota</taxon>
        <taxon>Actinomycetes</taxon>
        <taxon>Geodermatophilales</taxon>
        <taxon>Geodermatophilaceae</taxon>
        <taxon>Blastococcus</taxon>
    </lineage>
</organism>
<dbReference type="PANTHER" id="PTHR35446">
    <property type="entry name" value="SI:CH211-175M2.5"/>
    <property type="match status" value="1"/>
</dbReference>
<dbReference type="AlphaFoldDB" id="H6RMA7"/>
<dbReference type="Proteomes" id="UP000007517">
    <property type="component" value="Chromosome"/>
</dbReference>
<dbReference type="InterPro" id="IPR029032">
    <property type="entry name" value="AhpD-like"/>
</dbReference>
<dbReference type="RefSeq" id="WP_014375437.1">
    <property type="nucleotide sequence ID" value="NC_016943.1"/>
</dbReference>
<evidence type="ECO:0000259" key="1">
    <source>
        <dbReference type="Pfam" id="PF02627"/>
    </source>
</evidence>
<reference evidence="3" key="2">
    <citation type="submission" date="2012-02" db="EMBL/GenBank/DDBJ databases">
        <title>Complete genome sequence of Blastococcus saxobsidens strain DD2.</title>
        <authorList>
            <person name="Genoscope."/>
        </authorList>
    </citation>
    <scope>NUCLEOTIDE SEQUENCE [LARGE SCALE GENOMIC DNA]</scope>
    <source>
        <strain evidence="3">DD2</strain>
    </source>
</reference>
<name>H6RMA7_BLASD</name>
<dbReference type="Gene3D" id="1.20.1290.10">
    <property type="entry name" value="AhpD-like"/>
    <property type="match status" value="1"/>
</dbReference>
<dbReference type="Pfam" id="PF02627">
    <property type="entry name" value="CMD"/>
    <property type="match status" value="1"/>
</dbReference>
<sequence>MPRVEPLPRESLPQYEDTFRAVESALGVLPNSTLTMARRPAVMEAFARLNAVVMAEGGVDGVLKQLVAAVVSGAAGCAYCQAHTSHVAEQRGADAEKLAAVWEFETNPLFTAAERAALRVARGAGLTPNAVTDEDMAELQRHFDDEQVVEIVAVIANFGFLNRWNDTMATELERSPMRWATDNLQRHGWDAGKHTAGEPTSGR</sequence>
<proteinExistence type="predicted"/>
<dbReference type="STRING" id="1146883.BLASA_1617"/>
<dbReference type="HOGENOM" id="CLU_082760_7_0_11"/>
<evidence type="ECO:0000313" key="2">
    <source>
        <dbReference type="EMBL" id="CCG02543.1"/>
    </source>
</evidence>
<dbReference type="eggNOG" id="COG2128">
    <property type="taxonomic scope" value="Bacteria"/>
</dbReference>
<evidence type="ECO:0000313" key="3">
    <source>
        <dbReference type="Proteomes" id="UP000007517"/>
    </source>
</evidence>
<feature type="domain" description="Carboxymuconolactone decarboxylase-like" evidence="1">
    <location>
        <begin position="40"/>
        <end position="122"/>
    </location>
</feature>
<dbReference type="SUPFAM" id="SSF69118">
    <property type="entry name" value="AhpD-like"/>
    <property type="match status" value="1"/>
</dbReference>
<dbReference type="KEGG" id="bsd:BLASA_1617"/>
<dbReference type="EMBL" id="FO117623">
    <property type="protein sequence ID" value="CCG02543.1"/>
    <property type="molecule type" value="Genomic_DNA"/>
</dbReference>
<dbReference type="OrthoDB" id="9801997at2"/>
<accession>H6RMA7</accession>
<reference evidence="2 3" key="1">
    <citation type="journal article" date="2012" name="J. Bacteriol.">
        <title>Genome Sequence of Blastococcus saxobsidens DD2, a Stone-Inhabiting Bacterium.</title>
        <authorList>
            <person name="Chouaia B."/>
            <person name="Crotti E."/>
            <person name="Brusetti L."/>
            <person name="Daffonchio D."/>
            <person name="Essoussi I."/>
            <person name="Nouioui I."/>
            <person name="Sbissi I."/>
            <person name="Ghodhbane-Gtari F."/>
            <person name="Gtari M."/>
            <person name="Vacherie B."/>
            <person name="Barbe V."/>
            <person name="Medigue C."/>
            <person name="Gury J."/>
            <person name="Pujic P."/>
            <person name="Normand P."/>
        </authorList>
    </citation>
    <scope>NUCLEOTIDE SEQUENCE [LARGE SCALE GENOMIC DNA]</scope>
    <source>
        <strain evidence="2 3">DD2</strain>
    </source>
</reference>
<gene>
    <name evidence="2" type="ordered locus">BLASA_1617</name>
</gene>
<dbReference type="GO" id="GO:0051920">
    <property type="term" value="F:peroxiredoxin activity"/>
    <property type="evidence" value="ECO:0007669"/>
    <property type="project" value="InterPro"/>
</dbReference>
<dbReference type="InterPro" id="IPR003779">
    <property type="entry name" value="CMD-like"/>
</dbReference>
<dbReference type="PANTHER" id="PTHR35446:SF2">
    <property type="entry name" value="CARBOXYMUCONOLACTONE DECARBOXYLASE-LIKE DOMAIN-CONTAINING PROTEIN"/>
    <property type="match status" value="1"/>
</dbReference>